<organism evidence="1">
    <name type="scientific">marine metagenome</name>
    <dbReference type="NCBI Taxonomy" id="408172"/>
    <lineage>
        <taxon>unclassified sequences</taxon>
        <taxon>metagenomes</taxon>
        <taxon>ecological metagenomes</taxon>
    </lineage>
</organism>
<accession>A0A381ZMR2</accession>
<protein>
    <submittedName>
        <fullName evidence="1">Uncharacterized protein</fullName>
    </submittedName>
</protein>
<gene>
    <name evidence="1" type="ORF">METZ01_LOCUS143105</name>
</gene>
<name>A0A381ZMR2_9ZZZZ</name>
<proteinExistence type="predicted"/>
<evidence type="ECO:0000313" key="1">
    <source>
        <dbReference type="EMBL" id="SVA90251.1"/>
    </source>
</evidence>
<reference evidence="1" key="1">
    <citation type="submission" date="2018-05" db="EMBL/GenBank/DDBJ databases">
        <authorList>
            <person name="Lanie J.A."/>
            <person name="Ng W.-L."/>
            <person name="Kazmierczak K.M."/>
            <person name="Andrzejewski T.M."/>
            <person name="Davidsen T.M."/>
            <person name="Wayne K.J."/>
            <person name="Tettelin H."/>
            <person name="Glass J.I."/>
            <person name="Rusch D."/>
            <person name="Podicherti R."/>
            <person name="Tsui H.-C.T."/>
            <person name="Winkler M.E."/>
        </authorList>
    </citation>
    <scope>NUCLEOTIDE SEQUENCE</scope>
</reference>
<dbReference type="EMBL" id="UINC01021841">
    <property type="protein sequence ID" value="SVA90251.1"/>
    <property type="molecule type" value="Genomic_DNA"/>
</dbReference>
<sequence length="67" mass="7956">MAEFVFKIDGELVTITAWEDVPEKFDHVIKFEPDPIPDEHTEEDHAEMALWNTRLQELMEKERARSN</sequence>
<dbReference type="AlphaFoldDB" id="A0A381ZMR2"/>